<name>A0A319D376_9EURO</name>
<dbReference type="EMBL" id="KZ826057">
    <property type="protein sequence ID" value="PYH88937.1"/>
    <property type="molecule type" value="Genomic_DNA"/>
</dbReference>
<dbReference type="Proteomes" id="UP000247810">
    <property type="component" value="Unassembled WGS sequence"/>
</dbReference>
<dbReference type="STRING" id="1448320.A0A319D376"/>
<dbReference type="AlphaFoldDB" id="A0A319D376"/>
<dbReference type="InterPro" id="IPR012171">
    <property type="entry name" value="Fatty_acid_desaturase"/>
</dbReference>
<dbReference type="InterPro" id="IPR005804">
    <property type="entry name" value="FA_desaturase_dom"/>
</dbReference>
<dbReference type="VEuPathDB" id="FungiDB:BO71DRAFT_453765"/>
<dbReference type="GO" id="GO:0016491">
    <property type="term" value="F:oxidoreductase activity"/>
    <property type="evidence" value="ECO:0007669"/>
    <property type="project" value="InterPro"/>
</dbReference>
<dbReference type="GO" id="GO:0006629">
    <property type="term" value="P:lipid metabolic process"/>
    <property type="evidence" value="ECO:0007669"/>
    <property type="project" value="InterPro"/>
</dbReference>
<evidence type="ECO:0000313" key="4">
    <source>
        <dbReference type="Proteomes" id="UP000247810"/>
    </source>
</evidence>
<dbReference type="Pfam" id="PF00487">
    <property type="entry name" value="FA_desaturase"/>
    <property type="match status" value="1"/>
</dbReference>
<dbReference type="OrthoDB" id="1461976at2759"/>
<keyword evidence="4" id="KW-1185">Reference proteome</keyword>
<sequence length="404" mass="45248">MPPLTTAPGNLAWSLFYLSRDLTYAGLLVTGLYRLLHPPAVIDSPVLYYMAMCGSSVCQGIVWTGLWVIAHDCGHSGFSRWGWRNDLVGFVVHSGLLTPYFAWKSTHRRHHIYANHIEKDLNYVPALRQSYARQIGAAMEALEEVGQAAPLVLLLRIVLQQTIGWNWYILSNITCPPTAVVKKGMSVWRHSHFDPRGALFHTSEWQAVLLSDLGCLAALGGLYRLGQGVGSAPLLWGYVVPWIWRNHWIVMITYLHHTHPDVPKYSPGSWTFLRGATATIDRDFGLIGRHFFHHIASDHVTHHLVSRIPHYYSPVASRAIVPLLGRHYHGRGEFNYAALQTAFTECQWVEADGRKDAALGLRAAKEPPSGSSKGSEGSKGPRGTLWYRSGRIPSPEYKMRGARC</sequence>
<protein>
    <recommendedName>
        <fullName evidence="2">Fatty acid desaturase domain-containing protein</fullName>
    </recommendedName>
</protein>
<feature type="domain" description="Fatty acid desaturase" evidence="2">
    <location>
        <begin position="59"/>
        <end position="331"/>
    </location>
</feature>
<evidence type="ECO:0000313" key="3">
    <source>
        <dbReference type="EMBL" id="PYH88937.1"/>
    </source>
</evidence>
<accession>A0A319D376</accession>
<gene>
    <name evidence="3" type="ORF">BO71DRAFT_453765</name>
</gene>
<feature type="compositionally biased region" description="Low complexity" evidence="1">
    <location>
        <begin position="366"/>
        <end position="375"/>
    </location>
</feature>
<organism evidence="3 4">
    <name type="scientific">Aspergillus ellipticus CBS 707.79</name>
    <dbReference type="NCBI Taxonomy" id="1448320"/>
    <lineage>
        <taxon>Eukaryota</taxon>
        <taxon>Fungi</taxon>
        <taxon>Dikarya</taxon>
        <taxon>Ascomycota</taxon>
        <taxon>Pezizomycotina</taxon>
        <taxon>Eurotiomycetes</taxon>
        <taxon>Eurotiomycetidae</taxon>
        <taxon>Eurotiales</taxon>
        <taxon>Aspergillaceae</taxon>
        <taxon>Aspergillus</taxon>
        <taxon>Aspergillus subgen. Circumdati</taxon>
    </lineage>
</organism>
<evidence type="ECO:0000259" key="2">
    <source>
        <dbReference type="Pfam" id="PF00487"/>
    </source>
</evidence>
<evidence type="ECO:0000256" key="1">
    <source>
        <dbReference type="SAM" id="MobiDB-lite"/>
    </source>
</evidence>
<dbReference type="PANTHER" id="PTHR32100">
    <property type="entry name" value="OMEGA-6 FATTY ACID DESATURASE, CHLOROPLASTIC"/>
    <property type="match status" value="1"/>
</dbReference>
<feature type="region of interest" description="Disordered" evidence="1">
    <location>
        <begin position="362"/>
        <end position="404"/>
    </location>
</feature>
<proteinExistence type="predicted"/>
<reference evidence="3 4" key="1">
    <citation type="submission" date="2018-02" db="EMBL/GenBank/DDBJ databases">
        <title>The genomes of Aspergillus section Nigri reveals drivers in fungal speciation.</title>
        <authorList>
            <consortium name="DOE Joint Genome Institute"/>
            <person name="Vesth T.C."/>
            <person name="Nybo J."/>
            <person name="Theobald S."/>
            <person name="Brandl J."/>
            <person name="Frisvad J.C."/>
            <person name="Nielsen K.F."/>
            <person name="Lyhne E.K."/>
            <person name="Kogle M.E."/>
            <person name="Kuo A."/>
            <person name="Riley R."/>
            <person name="Clum A."/>
            <person name="Nolan M."/>
            <person name="Lipzen A."/>
            <person name="Salamov A."/>
            <person name="Henrissat B."/>
            <person name="Wiebenga A."/>
            <person name="De vries R.P."/>
            <person name="Grigoriev I.V."/>
            <person name="Mortensen U.H."/>
            <person name="Andersen M.R."/>
            <person name="Baker S.E."/>
        </authorList>
    </citation>
    <scope>NUCLEOTIDE SEQUENCE [LARGE SCALE GENOMIC DNA]</scope>
    <source>
        <strain evidence="3 4">CBS 707.79</strain>
    </source>
</reference>